<keyword evidence="1" id="KW-0472">Membrane</keyword>
<dbReference type="EMBL" id="JAMZFW010000003">
    <property type="protein sequence ID" value="MCP1101397.1"/>
    <property type="molecule type" value="Genomic_DNA"/>
</dbReference>
<protein>
    <recommendedName>
        <fullName evidence="4">SipW-cognate class signal peptide</fullName>
    </recommendedName>
</protein>
<feature type="transmembrane region" description="Helical" evidence="1">
    <location>
        <begin position="12"/>
        <end position="34"/>
    </location>
</feature>
<keyword evidence="1" id="KW-1133">Transmembrane helix</keyword>
<sequence>MEKRKAVFSNKVLLIVAAVALTMAAAVGFTYAWFTTSVNMGNTSVNMGRLQVEATFPTEDEAVVYEPGLEVEKSGSLKNTGSMASFVKVTIEPTVIKRSDENGNPTTPSAPITDDPNVLQIFDDSLLGYKMEGEEGADSFYWYKDGEGNYYVLMDGNAAPDVNYTVAFNGSGMGNDYQGAEIIISGNWKATQALEQAIVDEFGVDFDSLEFIANDLGASPVGRSARVAMTAEQAEAKAAAIVKQQ</sequence>
<accession>A0ABT1E6E1</accession>
<gene>
    <name evidence="2" type="ORF">NK125_03090</name>
</gene>
<keyword evidence="3" id="KW-1185">Reference proteome</keyword>
<dbReference type="RefSeq" id="WP_262065182.1">
    <property type="nucleotide sequence ID" value="NZ_JAMXOD010000003.1"/>
</dbReference>
<evidence type="ECO:0000313" key="2">
    <source>
        <dbReference type="EMBL" id="MCP1101397.1"/>
    </source>
</evidence>
<organism evidence="2 3">
    <name type="scientific">Aequitasia blattaphilus</name>
    <dbReference type="NCBI Taxonomy" id="2949332"/>
    <lineage>
        <taxon>Bacteria</taxon>
        <taxon>Bacillati</taxon>
        <taxon>Bacillota</taxon>
        <taxon>Clostridia</taxon>
        <taxon>Lachnospirales</taxon>
        <taxon>Lachnospiraceae</taxon>
        <taxon>Aequitasia</taxon>
    </lineage>
</organism>
<evidence type="ECO:0000256" key="1">
    <source>
        <dbReference type="SAM" id="Phobius"/>
    </source>
</evidence>
<evidence type="ECO:0000313" key="3">
    <source>
        <dbReference type="Proteomes" id="UP001523566"/>
    </source>
</evidence>
<dbReference type="Proteomes" id="UP001523566">
    <property type="component" value="Unassembled WGS sequence"/>
</dbReference>
<reference evidence="2 3" key="1">
    <citation type="journal article" date="2022" name="Genome Biol. Evol.">
        <title>Host diet, physiology and behaviors set the stage for Lachnospiraceae cladogenesis.</title>
        <authorList>
            <person name="Vera-Ponce De Leon A."/>
            <person name="Schneider M."/>
            <person name="Jahnes B.C."/>
            <person name="Sadowski V."/>
            <person name="Camuy-Velez L.A."/>
            <person name="Duan J."/>
            <person name="Sabree Z.L."/>
        </authorList>
    </citation>
    <scope>NUCLEOTIDE SEQUENCE [LARGE SCALE GENOMIC DNA]</scope>
    <source>
        <strain evidence="2 3">PAL113</strain>
    </source>
</reference>
<evidence type="ECO:0008006" key="4">
    <source>
        <dbReference type="Google" id="ProtNLM"/>
    </source>
</evidence>
<proteinExistence type="predicted"/>
<name>A0ABT1E6E1_9FIRM</name>
<keyword evidence="1" id="KW-0812">Transmembrane</keyword>
<comment type="caution">
    <text evidence="2">The sequence shown here is derived from an EMBL/GenBank/DDBJ whole genome shotgun (WGS) entry which is preliminary data.</text>
</comment>